<protein>
    <submittedName>
        <fullName evidence="1">DUF2851 family protein</fullName>
    </submittedName>
</protein>
<organism evidence="1 2">
    <name type="scientific">Lentisphaera profundi</name>
    <dbReference type="NCBI Taxonomy" id="1658616"/>
    <lineage>
        <taxon>Bacteria</taxon>
        <taxon>Pseudomonadati</taxon>
        <taxon>Lentisphaerota</taxon>
        <taxon>Lentisphaeria</taxon>
        <taxon>Lentisphaerales</taxon>
        <taxon>Lentisphaeraceae</taxon>
        <taxon>Lentisphaera</taxon>
    </lineage>
</organism>
<evidence type="ECO:0000313" key="1">
    <source>
        <dbReference type="EMBL" id="WDE97065.1"/>
    </source>
</evidence>
<keyword evidence="2" id="KW-1185">Reference proteome</keyword>
<name>A0ABY7VS86_9BACT</name>
<evidence type="ECO:0000313" key="2">
    <source>
        <dbReference type="Proteomes" id="UP001214250"/>
    </source>
</evidence>
<reference evidence="1 2" key="1">
    <citation type="submission" date="2023-02" db="EMBL/GenBank/DDBJ databases">
        <title>Genome sequence of Lentisphaera profundi SAORIC-696.</title>
        <authorList>
            <person name="Kim e."/>
            <person name="Cho J.-C."/>
            <person name="Choi A."/>
            <person name="Kang I."/>
        </authorList>
    </citation>
    <scope>NUCLEOTIDE SEQUENCE [LARGE SCALE GENOMIC DNA]</scope>
    <source>
        <strain evidence="1 2">SAORIC-696</strain>
    </source>
</reference>
<dbReference type="Pfam" id="PF11013">
    <property type="entry name" value="DUF2851"/>
    <property type="match status" value="1"/>
</dbReference>
<proteinExistence type="predicted"/>
<dbReference type="Proteomes" id="UP001214250">
    <property type="component" value="Chromosome 1"/>
</dbReference>
<sequence>MQVNETEIKEVYLQALWNEQDFCRKLISQQAEKIEVIYPGKWNTGAGPDFLNAHLIIDGKEISGDVEIHFSPQDWLCHGHQNDPRYDNVILHAVWQNSAKDDPSGKSLLLMDEICSMSLCDLEERYQNYSQQAKHKPVEGVIEFSSLSDEQMKSFLEKMAFLRLAQKASHLEEQIKVYGVEQAIYQDLMEAFGYTQNRQAFLILAKSISLKRLQECDDPEAILWGESSLLKDSSQSEVHEDLKAWHQKKWNAWAKFRSTYQAEINWSRRVRPQNTPERRLAGATLFLKNINWNLEIFLNDLAENITSLESYYQGDDLMESFTCFSKKLSKAISLVGESRQREIRLNVFYPYLFLSLKGENELELVKKSYLAEKKGDETGLLREASCRFFLPPSRMKNVVKKFVHQQGLYFLLKNPEWLKECRDYTTS</sequence>
<gene>
    <name evidence="1" type="ORF">PQO03_03730</name>
</gene>
<dbReference type="InterPro" id="IPR021272">
    <property type="entry name" value="DUF2851"/>
</dbReference>
<dbReference type="EMBL" id="CP117811">
    <property type="protein sequence ID" value="WDE97065.1"/>
    <property type="molecule type" value="Genomic_DNA"/>
</dbReference>
<dbReference type="RefSeq" id="WP_274151222.1">
    <property type="nucleotide sequence ID" value="NZ_CP117811.1"/>
</dbReference>
<accession>A0ABY7VS86</accession>